<feature type="chain" id="PRO_5047255115" evidence="1">
    <location>
        <begin position="20"/>
        <end position="549"/>
    </location>
</feature>
<feature type="signal peptide" evidence="1">
    <location>
        <begin position="1"/>
        <end position="19"/>
    </location>
</feature>
<evidence type="ECO:0000256" key="1">
    <source>
        <dbReference type="SAM" id="SignalP"/>
    </source>
</evidence>
<dbReference type="Proteomes" id="UP001209885">
    <property type="component" value="Unassembled WGS sequence"/>
</dbReference>
<dbReference type="Gene3D" id="3.40.710.10">
    <property type="entry name" value="DD-peptidase/beta-lactamase superfamily"/>
    <property type="match status" value="1"/>
</dbReference>
<organism evidence="3 4">
    <name type="scientific">Mangrovivirga halotolerans</name>
    <dbReference type="NCBI Taxonomy" id="2993936"/>
    <lineage>
        <taxon>Bacteria</taxon>
        <taxon>Pseudomonadati</taxon>
        <taxon>Bacteroidota</taxon>
        <taxon>Cytophagia</taxon>
        <taxon>Cytophagales</taxon>
        <taxon>Mangrovivirgaceae</taxon>
        <taxon>Mangrovivirga</taxon>
    </lineage>
</organism>
<feature type="domain" description="Beta-lactamase-related" evidence="2">
    <location>
        <begin position="43"/>
        <end position="342"/>
    </location>
</feature>
<comment type="caution">
    <text evidence="3">The sequence shown here is derived from an EMBL/GenBank/DDBJ whole genome shotgun (WGS) entry which is preliminary data.</text>
</comment>
<evidence type="ECO:0000313" key="3">
    <source>
        <dbReference type="EMBL" id="MCX2745488.1"/>
    </source>
</evidence>
<dbReference type="EMBL" id="JAPFQN010000010">
    <property type="protein sequence ID" value="MCX2745488.1"/>
    <property type="molecule type" value="Genomic_DNA"/>
</dbReference>
<keyword evidence="4" id="KW-1185">Reference proteome</keyword>
<dbReference type="InterPro" id="IPR012338">
    <property type="entry name" value="Beta-lactam/transpept-like"/>
</dbReference>
<dbReference type="InterPro" id="IPR001466">
    <property type="entry name" value="Beta-lactam-related"/>
</dbReference>
<dbReference type="InterPro" id="IPR050491">
    <property type="entry name" value="AmpC-like"/>
</dbReference>
<name>A0ABT3RV33_9BACT</name>
<sequence>MMKSLLTCFLLLSIYLLNAQESNKNDLFLQVGSLLHNNYNSDQPGVAVSIIKNGNVVYKNQKGTANLEYNIPISDSTAFNIASVSKQFTAFLAVLLEKENKLSMSDDIRNHLPELKHLPYKITLRHLASHTHGLPNSNELANLAGKGLDYNITHQEIAQMLLNIKQVNFKPGAKYEYNNTGFILLAEIIERVTGKPFQEVLQDRIFKPLQMDHSMAVSSSSIIVKNKAYSYKKENDMYKNYVLNMKANGSSGISTTIDDLSKWAIEFQNPNKINNVVFDEMTQTTTLNSGKTIDYGLGLEFKNYRGVDVVFHGGGTAGFRSYLLHIPEYMFSVVILGNNNDFTPLNIVYNIVDLFLEEHLEEPSAPKKVRYSNKELKAFEGTYEMFPGTYYNILAENDTLYFQSFGRKGKAPLPVIGDGEFLFPYVPTTKFSFYENGFIFNIADFKYDCKKVELKPKDIPSKSDLLKFEGAYKNEEFNINYELVMKNNQLVASHSINGDFELFPLAQDSFYTNQSVFSKVDFIKNDQGDIIEFQLSGRNIKNLKFRKIN</sequence>
<dbReference type="PANTHER" id="PTHR46825:SF9">
    <property type="entry name" value="BETA-LACTAMASE-RELATED DOMAIN-CONTAINING PROTEIN"/>
    <property type="match status" value="1"/>
</dbReference>
<dbReference type="GO" id="GO:0016787">
    <property type="term" value="F:hydrolase activity"/>
    <property type="evidence" value="ECO:0007669"/>
    <property type="project" value="UniProtKB-KW"/>
</dbReference>
<evidence type="ECO:0000259" key="2">
    <source>
        <dbReference type="Pfam" id="PF00144"/>
    </source>
</evidence>
<keyword evidence="3" id="KW-0378">Hydrolase</keyword>
<keyword evidence="1" id="KW-0732">Signal</keyword>
<proteinExistence type="predicted"/>
<dbReference type="RefSeq" id="WP_266058078.1">
    <property type="nucleotide sequence ID" value="NZ_JAPFQN010000010.1"/>
</dbReference>
<dbReference type="PANTHER" id="PTHR46825">
    <property type="entry name" value="D-ALANYL-D-ALANINE-CARBOXYPEPTIDASE/ENDOPEPTIDASE AMPH"/>
    <property type="match status" value="1"/>
</dbReference>
<protein>
    <submittedName>
        <fullName evidence="3">Serine hydrolase</fullName>
    </submittedName>
</protein>
<reference evidence="3 4" key="1">
    <citation type="submission" date="2022-11" db="EMBL/GenBank/DDBJ databases">
        <title>The characterization of three novel Bacteroidetes species and genomic analysis of their roles in tidal elemental geochemical cycles.</title>
        <authorList>
            <person name="Ma K."/>
        </authorList>
    </citation>
    <scope>NUCLEOTIDE SEQUENCE [LARGE SCALE GENOMIC DNA]</scope>
    <source>
        <strain evidence="3 4">M17</strain>
    </source>
</reference>
<dbReference type="Pfam" id="PF00144">
    <property type="entry name" value="Beta-lactamase"/>
    <property type="match status" value="1"/>
</dbReference>
<gene>
    <name evidence="3" type="ORF">OO013_16530</name>
</gene>
<evidence type="ECO:0000313" key="4">
    <source>
        <dbReference type="Proteomes" id="UP001209885"/>
    </source>
</evidence>
<accession>A0ABT3RV33</accession>
<dbReference type="SUPFAM" id="SSF56601">
    <property type="entry name" value="beta-lactamase/transpeptidase-like"/>
    <property type="match status" value="1"/>
</dbReference>